<sequence>MFSFAATAQITLPKRTLVGVSKTSRTLSIVDPQTLQVLATVPVGPNPHEVVISPDGKTAYVSNPGNSDLHEINVVDLVNQKALPNIDTTQFLGPHGMVLRDGKLWFTAQGSKAVARYDIATQKTDWAMGTGQDVTHLIQLSADGKVFYTTNVQSGTVSIFENKLLEPTLPPTGKLPPGAKPHWDWVQTLINVGIGAEGFDVTPNGNELWTVTPAGVISIVDIAAKKVSTTIDSKIDGAHRLKFTPDGKYAAVVSVKTGALVFFDTQTRKEARRLTTGQGAGLLMDSVNNRLFVSCSPNDYISVIDLNTFTEVGKLNIGGRPDGLEWAVQQ</sequence>
<proteinExistence type="predicted"/>
<keyword evidence="2" id="KW-1185">Reference proteome</keyword>
<evidence type="ECO:0008006" key="3">
    <source>
        <dbReference type="Google" id="ProtNLM"/>
    </source>
</evidence>
<dbReference type="PATRIC" id="fig|1202724.3.peg.2247"/>
<dbReference type="InterPro" id="IPR051200">
    <property type="entry name" value="Host-pathogen_enzymatic-act"/>
</dbReference>
<dbReference type="Gene3D" id="2.130.10.10">
    <property type="entry name" value="YVTN repeat-like/Quinoprotein amine dehydrogenase"/>
    <property type="match status" value="2"/>
</dbReference>
<gene>
    <name evidence="1" type="ORF">AM493_10835</name>
</gene>
<dbReference type="InterPro" id="IPR011048">
    <property type="entry name" value="Haem_d1_sf"/>
</dbReference>
<dbReference type="STRING" id="1202724.AM493_10835"/>
<dbReference type="SUPFAM" id="SSF51004">
    <property type="entry name" value="C-terminal (heme d1) domain of cytochrome cd1-nitrite reductase"/>
    <property type="match status" value="1"/>
</dbReference>
<accession>A0A0M8MGD1</accession>
<name>A0A0M8MGD1_9FLAO</name>
<organism evidence="1 2">
    <name type="scientific">Flavobacterium akiainvivens</name>
    <dbReference type="NCBI Taxonomy" id="1202724"/>
    <lineage>
        <taxon>Bacteria</taxon>
        <taxon>Pseudomonadati</taxon>
        <taxon>Bacteroidota</taxon>
        <taxon>Flavobacteriia</taxon>
        <taxon>Flavobacteriales</taxon>
        <taxon>Flavobacteriaceae</taxon>
        <taxon>Flavobacterium</taxon>
    </lineage>
</organism>
<reference evidence="1 2" key="1">
    <citation type="submission" date="2015-08" db="EMBL/GenBank/DDBJ databases">
        <title>Whole genome sequence of Flavobacterium akiainvivens IK-1T, from decaying Wikstroemia oahuensis, an endemic Hawaiian shrub.</title>
        <authorList>
            <person name="Wan X."/>
            <person name="Hou S."/>
            <person name="Saito J."/>
            <person name="Donachie S."/>
        </authorList>
    </citation>
    <scope>NUCLEOTIDE SEQUENCE [LARGE SCALE GENOMIC DNA]</scope>
    <source>
        <strain evidence="1 2">IK-1</strain>
    </source>
</reference>
<evidence type="ECO:0000313" key="2">
    <source>
        <dbReference type="Proteomes" id="UP000037755"/>
    </source>
</evidence>
<protein>
    <recommendedName>
        <fullName evidence="3">YncE family protein</fullName>
    </recommendedName>
</protein>
<dbReference type="PANTHER" id="PTHR47197">
    <property type="entry name" value="PROTEIN NIRF"/>
    <property type="match status" value="1"/>
</dbReference>
<dbReference type="InterPro" id="IPR015943">
    <property type="entry name" value="WD40/YVTN_repeat-like_dom_sf"/>
</dbReference>
<dbReference type="EMBL" id="LIYD01000005">
    <property type="protein sequence ID" value="KOS08314.1"/>
    <property type="molecule type" value="Genomic_DNA"/>
</dbReference>
<dbReference type="AlphaFoldDB" id="A0A0M8MGD1"/>
<comment type="caution">
    <text evidence="1">The sequence shown here is derived from an EMBL/GenBank/DDBJ whole genome shotgun (WGS) entry which is preliminary data.</text>
</comment>
<dbReference type="PANTHER" id="PTHR47197:SF3">
    <property type="entry name" value="DIHYDRO-HEME D1 DEHYDROGENASE"/>
    <property type="match status" value="1"/>
</dbReference>
<dbReference type="Proteomes" id="UP000037755">
    <property type="component" value="Unassembled WGS sequence"/>
</dbReference>
<evidence type="ECO:0000313" key="1">
    <source>
        <dbReference type="EMBL" id="KOS08314.1"/>
    </source>
</evidence>